<reference evidence="1 2" key="1">
    <citation type="submission" date="2023-03" db="EMBL/GenBank/DDBJ databases">
        <title>WGS of Gossypium arboreum.</title>
        <authorList>
            <person name="Yu D."/>
        </authorList>
    </citation>
    <scope>NUCLEOTIDE SEQUENCE [LARGE SCALE GENOMIC DNA]</scope>
    <source>
        <tissue evidence="1">Leaf</tissue>
    </source>
</reference>
<keyword evidence="2" id="KW-1185">Reference proteome</keyword>
<dbReference type="EMBL" id="JARKNE010000010">
    <property type="protein sequence ID" value="KAK5793459.1"/>
    <property type="molecule type" value="Genomic_DNA"/>
</dbReference>
<accession>A0ABR0NGT2</accession>
<proteinExistence type="predicted"/>
<name>A0ABR0NGT2_GOSAR</name>
<organism evidence="1 2">
    <name type="scientific">Gossypium arboreum</name>
    <name type="common">Tree cotton</name>
    <name type="synonym">Gossypium nanking</name>
    <dbReference type="NCBI Taxonomy" id="29729"/>
    <lineage>
        <taxon>Eukaryota</taxon>
        <taxon>Viridiplantae</taxon>
        <taxon>Streptophyta</taxon>
        <taxon>Embryophyta</taxon>
        <taxon>Tracheophyta</taxon>
        <taxon>Spermatophyta</taxon>
        <taxon>Magnoliopsida</taxon>
        <taxon>eudicotyledons</taxon>
        <taxon>Gunneridae</taxon>
        <taxon>Pentapetalae</taxon>
        <taxon>rosids</taxon>
        <taxon>malvids</taxon>
        <taxon>Malvales</taxon>
        <taxon>Malvaceae</taxon>
        <taxon>Malvoideae</taxon>
        <taxon>Gossypium</taxon>
    </lineage>
</organism>
<dbReference type="PANTHER" id="PTHR33566:SF1">
    <property type="entry name" value="EN_SPM-LIKE TRANSPOSON-RELATED"/>
    <property type="match status" value="1"/>
</dbReference>
<gene>
    <name evidence="1" type="ORF">PVK06_034605</name>
</gene>
<comment type="caution">
    <text evidence="1">The sequence shown here is derived from an EMBL/GenBank/DDBJ whole genome shotgun (WGS) entry which is preliminary data.</text>
</comment>
<dbReference type="PANTHER" id="PTHR33566">
    <property type="entry name" value="EN/SPM-LIKE TRANSPOSON-RELATED"/>
    <property type="match status" value="1"/>
</dbReference>
<sequence length="331" mass="37348">MAPFLFPNFPSLRNPKFPPKIGILKTSFSHTPFSSVYLGTHTIPSPSPSPFPFPFPFPGFEKPMFHFLKLIKQLQHPDSKMKALKELDLFAVKNERNRKYMVEAGVPRAMPSFIVNCFKEDCVSGLEEALSALFLIRIPSAEAKLLPKQNDQIIKSLIWVLGCEFNTQVDNLGRIDLRGLLKVTAGYGKQVSLSILHGDKVTFKQAFQPEKRELRISSSIPEHCLAGSTLENISFEVIDSKGDVDGTFHDDEKCGRFHTLVVKSESHQIDDSIHYAFKHGRCNIASLPLPQTEGPLFFKAFHSRYTELYCDVEVGKKSCAYQVMVNFDFAD</sequence>
<dbReference type="Proteomes" id="UP001358586">
    <property type="component" value="Chromosome 10"/>
</dbReference>
<evidence type="ECO:0000313" key="1">
    <source>
        <dbReference type="EMBL" id="KAK5793459.1"/>
    </source>
</evidence>
<evidence type="ECO:0000313" key="2">
    <source>
        <dbReference type="Proteomes" id="UP001358586"/>
    </source>
</evidence>
<protein>
    <submittedName>
        <fullName evidence="1">Uncharacterized protein</fullName>
    </submittedName>
</protein>